<dbReference type="OrthoDB" id="582586at2"/>
<evidence type="ECO:0000259" key="1">
    <source>
        <dbReference type="Pfam" id="PF13474"/>
    </source>
</evidence>
<protein>
    <submittedName>
        <fullName evidence="2">DUF4440 domain-containing protein</fullName>
    </submittedName>
</protein>
<comment type="caution">
    <text evidence="2">The sequence shown here is derived from an EMBL/GenBank/DDBJ whole genome shotgun (WGS) entry which is preliminary data.</text>
</comment>
<dbReference type="EMBL" id="PJOS01000018">
    <property type="protein sequence ID" value="PKT72694.1"/>
    <property type="molecule type" value="Genomic_DNA"/>
</dbReference>
<dbReference type="RefSeq" id="WP_103549427.1">
    <property type="nucleotide sequence ID" value="NZ_JBHJSK010000005.1"/>
</dbReference>
<gene>
    <name evidence="2" type="ORF">CW362_12170</name>
</gene>
<feature type="domain" description="SnoaL-like" evidence="1">
    <location>
        <begin position="10"/>
        <end position="127"/>
    </location>
</feature>
<proteinExistence type="predicted"/>
<reference evidence="2 3" key="1">
    <citation type="submission" date="2017-12" db="EMBL/GenBank/DDBJ databases">
        <title>Streptomyces populusis sp. nov., a novel endophytic actinobacterium isolated from stems of Populus adenopoda Maxim.</title>
        <authorList>
            <person name="Wang Z."/>
        </authorList>
    </citation>
    <scope>NUCLEOTIDE SEQUENCE [LARGE SCALE GENOMIC DNA]</scope>
    <source>
        <strain evidence="2 3">A249</strain>
    </source>
</reference>
<organism evidence="2 3">
    <name type="scientific">Streptomyces populi</name>
    <dbReference type="NCBI Taxonomy" id="2058924"/>
    <lineage>
        <taxon>Bacteria</taxon>
        <taxon>Bacillati</taxon>
        <taxon>Actinomycetota</taxon>
        <taxon>Actinomycetes</taxon>
        <taxon>Kitasatosporales</taxon>
        <taxon>Streptomycetaceae</taxon>
        <taxon>Streptomyces</taxon>
    </lineage>
</organism>
<dbReference type="NCBIfam" id="TIGR02246">
    <property type="entry name" value="SgcJ/EcaC family oxidoreductase"/>
    <property type="match status" value="1"/>
</dbReference>
<evidence type="ECO:0000313" key="3">
    <source>
        <dbReference type="Proteomes" id="UP000236178"/>
    </source>
</evidence>
<dbReference type="Proteomes" id="UP000236178">
    <property type="component" value="Unassembled WGS sequence"/>
</dbReference>
<dbReference type="SUPFAM" id="SSF54427">
    <property type="entry name" value="NTF2-like"/>
    <property type="match status" value="1"/>
</dbReference>
<sequence>MTSTDAGQDVRGVLDRLYAAWADHDADAFAALYTEDATVVMPGVFNDGREEIRAYIKAGFEGPLKGSRPLDEPRRIRFPRPGTAVVVSEAGILQAGESEVPADRRRRATWVLVRDPADGAWAITSYHNAAV</sequence>
<name>A0A2I0SS03_9ACTN</name>
<accession>A0A2I0SS03</accession>
<dbReference type="Gene3D" id="3.10.450.50">
    <property type="match status" value="1"/>
</dbReference>
<dbReference type="AlphaFoldDB" id="A0A2I0SS03"/>
<keyword evidence="3" id="KW-1185">Reference proteome</keyword>
<dbReference type="InterPro" id="IPR037401">
    <property type="entry name" value="SnoaL-like"/>
</dbReference>
<dbReference type="Pfam" id="PF13474">
    <property type="entry name" value="SnoaL_3"/>
    <property type="match status" value="1"/>
</dbReference>
<dbReference type="InterPro" id="IPR011944">
    <property type="entry name" value="Steroid_delta5-4_isomerase"/>
</dbReference>
<evidence type="ECO:0000313" key="2">
    <source>
        <dbReference type="EMBL" id="PKT72694.1"/>
    </source>
</evidence>
<dbReference type="InterPro" id="IPR032710">
    <property type="entry name" value="NTF2-like_dom_sf"/>
</dbReference>